<sequence length="73" mass="8308">MILIDLTPYVCPYPLVKIKLLLKQMDLDEKLHVLLSDPGSRRDVPLLIKKMGFGIEIIADQPQCLSFIITKTN</sequence>
<protein>
    <submittedName>
        <fullName evidence="2">Response regulator SirA</fullName>
    </submittedName>
</protein>
<reference evidence="2 3" key="1">
    <citation type="submission" date="2016-01" db="EMBL/GenBank/DDBJ databases">
        <title>Draft genome of the antarctic isolate Shewanella frigidimarina Ag06-30.</title>
        <authorList>
            <person name="Parmeciano Di Noto G."/>
            <person name="Vazquez S."/>
            <person name="Mac Cormack W."/>
            <person name="Iriarte A."/>
            <person name="Quiroga C."/>
        </authorList>
    </citation>
    <scope>NUCLEOTIDE SEQUENCE [LARGE SCALE GENOMIC DNA]</scope>
    <source>
        <strain evidence="2 3">Ag06-30</strain>
    </source>
</reference>
<dbReference type="InterPro" id="IPR001455">
    <property type="entry name" value="TusA-like"/>
</dbReference>
<dbReference type="CDD" id="cd00291">
    <property type="entry name" value="SirA_YedF_YeeD"/>
    <property type="match status" value="1"/>
</dbReference>
<name>A0A106C1C0_SHEFR</name>
<dbReference type="GeneID" id="41837120"/>
<dbReference type="InterPro" id="IPR036868">
    <property type="entry name" value="TusA-like_sf"/>
</dbReference>
<comment type="caution">
    <text evidence="2">The sequence shown here is derived from an EMBL/GenBank/DDBJ whole genome shotgun (WGS) entry which is preliminary data.</text>
</comment>
<dbReference type="Gene3D" id="3.30.110.40">
    <property type="entry name" value="TusA-like domain"/>
    <property type="match status" value="1"/>
</dbReference>
<evidence type="ECO:0000313" key="2">
    <source>
        <dbReference type="EMBL" id="KVX02441.1"/>
    </source>
</evidence>
<gene>
    <name evidence="2" type="ORF">AWJ07_14025</name>
</gene>
<dbReference type="Proteomes" id="UP000055702">
    <property type="component" value="Unassembled WGS sequence"/>
</dbReference>
<evidence type="ECO:0000313" key="3">
    <source>
        <dbReference type="Proteomes" id="UP000055702"/>
    </source>
</evidence>
<dbReference type="Pfam" id="PF01206">
    <property type="entry name" value="TusA"/>
    <property type="match status" value="1"/>
</dbReference>
<proteinExistence type="predicted"/>
<dbReference type="SUPFAM" id="SSF64307">
    <property type="entry name" value="SirA-like"/>
    <property type="match status" value="1"/>
</dbReference>
<accession>A0A106C1C0</accession>
<organism evidence="2">
    <name type="scientific">Shewanella frigidimarina</name>
    <dbReference type="NCBI Taxonomy" id="56812"/>
    <lineage>
        <taxon>Bacteria</taxon>
        <taxon>Pseudomonadati</taxon>
        <taxon>Pseudomonadota</taxon>
        <taxon>Gammaproteobacteria</taxon>
        <taxon>Alteromonadales</taxon>
        <taxon>Shewanellaceae</taxon>
        <taxon>Shewanella</taxon>
    </lineage>
</organism>
<dbReference type="RefSeq" id="WP_011637222.1">
    <property type="nucleotide sequence ID" value="NZ_JBBMQR010000002.1"/>
</dbReference>
<evidence type="ECO:0000259" key="1">
    <source>
        <dbReference type="Pfam" id="PF01206"/>
    </source>
</evidence>
<dbReference type="EMBL" id="LRDC01000013">
    <property type="protein sequence ID" value="KVX02441.1"/>
    <property type="molecule type" value="Genomic_DNA"/>
</dbReference>
<dbReference type="OMA" id="DLTPWRC"/>
<dbReference type="AlphaFoldDB" id="A0A106C1C0"/>
<feature type="domain" description="UPF0033" evidence="1">
    <location>
        <begin position="4"/>
        <end position="71"/>
    </location>
</feature>